<protein>
    <submittedName>
        <fullName evidence="4">NADPH:quinone reductase-like Zn-dependent oxidoreductase</fullName>
    </submittedName>
</protein>
<evidence type="ECO:0000259" key="3">
    <source>
        <dbReference type="SMART" id="SM00829"/>
    </source>
</evidence>
<gene>
    <name evidence="4" type="ORF">HNR73_003025</name>
</gene>
<keyword evidence="5" id="KW-1185">Reference proteome</keyword>
<evidence type="ECO:0000256" key="1">
    <source>
        <dbReference type="ARBA" id="ARBA00022857"/>
    </source>
</evidence>
<dbReference type="Gene3D" id="3.40.50.720">
    <property type="entry name" value="NAD(P)-binding Rossmann-like Domain"/>
    <property type="match status" value="2"/>
</dbReference>
<dbReference type="CDD" id="cd05289">
    <property type="entry name" value="MDR_like_2"/>
    <property type="match status" value="1"/>
</dbReference>
<dbReference type="Pfam" id="PF13602">
    <property type="entry name" value="ADH_zinc_N_2"/>
    <property type="match status" value="1"/>
</dbReference>
<comment type="caution">
    <text evidence="4">The sequence shown here is derived from an EMBL/GenBank/DDBJ whole genome shotgun (WGS) entry which is preliminary data.</text>
</comment>
<dbReference type="GO" id="GO:0070402">
    <property type="term" value="F:NADPH binding"/>
    <property type="evidence" value="ECO:0007669"/>
    <property type="project" value="TreeGrafter"/>
</dbReference>
<dbReference type="RefSeq" id="WP_184788031.1">
    <property type="nucleotide sequence ID" value="NZ_BONT01000006.1"/>
</dbReference>
<dbReference type="PANTHER" id="PTHR48106">
    <property type="entry name" value="QUINONE OXIDOREDUCTASE PIG3-RELATED"/>
    <property type="match status" value="1"/>
</dbReference>
<dbReference type="GO" id="GO:0016651">
    <property type="term" value="F:oxidoreductase activity, acting on NAD(P)H"/>
    <property type="evidence" value="ECO:0007669"/>
    <property type="project" value="TreeGrafter"/>
</dbReference>
<evidence type="ECO:0000313" key="4">
    <source>
        <dbReference type="EMBL" id="MBB6035168.1"/>
    </source>
</evidence>
<dbReference type="AlphaFoldDB" id="A0A841FMZ4"/>
<dbReference type="PANTHER" id="PTHR48106:SF18">
    <property type="entry name" value="QUINONE OXIDOREDUCTASE PIG3"/>
    <property type="match status" value="1"/>
</dbReference>
<proteinExistence type="predicted"/>
<dbReference type="Gene3D" id="3.90.180.10">
    <property type="entry name" value="Medium-chain alcohol dehydrogenases, catalytic domain"/>
    <property type="match status" value="2"/>
</dbReference>
<dbReference type="Proteomes" id="UP000548476">
    <property type="component" value="Unassembled WGS sequence"/>
</dbReference>
<evidence type="ECO:0000256" key="2">
    <source>
        <dbReference type="ARBA" id="ARBA00023002"/>
    </source>
</evidence>
<keyword evidence="2" id="KW-0560">Oxidoreductase</keyword>
<name>A0A841FMZ4_9ACTN</name>
<dbReference type="SUPFAM" id="SSF50129">
    <property type="entry name" value="GroES-like"/>
    <property type="match status" value="1"/>
</dbReference>
<accession>A0A841FMZ4</accession>
<sequence length="294" mass="30024">MTNMKAAVVRAFGGPAALTVTDLPIPAPAPGEVLVKIAAAAVNPADIGMRDGRYPWRDAPRMPIVPGYDITGTVAALGDGLAGTGLAVGDRVLAITMHAVTQTGSYAEYAALPARQVVATPANLGLVEAVTLPLNALTARRIVERLDLDAGRTLLVNAPRSAVGAYVAQWAASAGITVVAPDEVTGPVDAAVDTIGGTRARAAFDAVADGGRYVSIVPEFWVPGGVFAAERGIEPALVALHSLGDGDLGDVVRAVESGELVPTPVDRTMPLSEAVRAHELLEAGGLRGKLVLTP</sequence>
<dbReference type="InterPro" id="IPR036291">
    <property type="entry name" value="NAD(P)-bd_dom_sf"/>
</dbReference>
<dbReference type="SMART" id="SM00829">
    <property type="entry name" value="PKS_ER"/>
    <property type="match status" value="1"/>
</dbReference>
<dbReference type="InterPro" id="IPR013154">
    <property type="entry name" value="ADH-like_N"/>
</dbReference>
<dbReference type="EMBL" id="JACHGT010000006">
    <property type="protein sequence ID" value="MBB6035168.1"/>
    <property type="molecule type" value="Genomic_DNA"/>
</dbReference>
<feature type="domain" description="Enoyl reductase (ER)" evidence="3">
    <location>
        <begin position="13"/>
        <end position="292"/>
    </location>
</feature>
<organism evidence="4 5">
    <name type="scientific">Phytomonospora endophytica</name>
    <dbReference type="NCBI Taxonomy" id="714109"/>
    <lineage>
        <taxon>Bacteria</taxon>
        <taxon>Bacillati</taxon>
        <taxon>Actinomycetota</taxon>
        <taxon>Actinomycetes</taxon>
        <taxon>Micromonosporales</taxon>
        <taxon>Micromonosporaceae</taxon>
        <taxon>Phytomonospora</taxon>
    </lineage>
</organism>
<dbReference type="SUPFAM" id="SSF51735">
    <property type="entry name" value="NAD(P)-binding Rossmann-fold domains"/>
    <property type="match status" value="1"/>
</dbReference>
<reference evidence="4 5" key="1">
    <citation type="submission" date="2020-08" db="EMBL/GenBank/DDBJ databases">
        <title>Genomic Encyclopedia of Type Strains, Phase IV (KMG-IV): sequencing the most valuable type-strain genomes for metagenomic binning, comparative biology and taxonomic classification.</title>
        <authorList>
            <person name="Goeker M."/>
        </authorList>
    </citation>
    <scope>NUCLEOTIDE SEQUENCE [LARGE SCALE GENOMIC DNA]</scope>
    <source>
        <strain evidence="4 5">YIM 65646</strain>
    </source>
</reference>
<keyword evidence="1" id="KW-0521">NADP</keyword>
<dbReference type="Pfam" id="PF08240">
    <property type="entry name" value="ADH_N"/>
    <property type="match status" value="1"/>
</dbReference>
<dbReference type="InterPro" id="IPR011032">
    <property type="entry name" value="GroES-like_sf"/>
</dbReference>
<evidence type="ECO:0000313" key="5">
    <source>
        <dbReference type="Proteomes" id="UP000548476"/>
    </source>
</evidence>
<dbReference type="InterPro" id="IPR020843">
    <property type="entry name" value="ER"/>
</dbReference>